<evidence type="ECO:0000313" key="1">
    <source>
        <dbReference type="EMBL" id="MVM31138.1"/>
    </source>
</evidence>
<protein>
    <recommendedName>
        <fullName evidence="3">Lipocalin-like domain-containing protein</fullName>
    </recommendedName>
</protein>
<proteinExistence type="predicted"/>
<dbReference type="PROSITE" id="PS51257">
    <property type="entry name" value="PROKAR_LIPOPROTEIN"/>
    <property type="match status" value="1"/>
</dbReference>
<gene>
    <name evidence="1" type="ORF">GO755_13940</name>
</gene>
<evidence type="ECO:0000313" key="2">
    <source>
        <dbReference type="Proteomes" id="UP000436006"/>
    </source>
</evidence>
<sequence length="161" mass="17522">MNLSLTRPLYGLTLGLLLFTTSCKTDPDPVPSGPPFVGKTYQLDTFTLDPAIDLDGDKKPDTDLTILMASCELDNTVRFDTGGKITVGFGASKCPDDDPNDLNGGTWIYDESRSVLKITDRDDPTIQTEWEVTSAGASIKTISRFEESGVTYTGTMIWKAV</sequence>
<reference evidence="1 2" key="1">
    <citation type="submission" date="2019-12" db="EMBL/GenBank/DDBJ databases">
        <title>Spirosoma sp. HMF4905 genome sequencing and assembly.</title>
        <authorList>
            <person name="Kang H."/>
            <person name="Cha I."/>
            <person name="Kim H."/>
            <person name="Joh K."/>
        </authorList>
    </citation>
    <scope>NUCLEOTIDE SEQUENCE [LARGE SCALE GENOMIC DNA]</scope>
    <source>
        <strain evidence="1 2">HMF4905</strain>
    </source>
</reference>
<name>A0A7K1SBT5_9BACT</name>
<dbReference type="RefSeq" id="WP_157585713.1">
    <property type="nucleotide sequence ID" value="NZ_WPIN01000004.1"/>
</dbReference>
<accession>A0A7K1SBT5</accession>
<dbReference type="AlphaFoldDB" id="A0A7K1SBT5"/>
<keyword evidence="2" id="KW-1185">Reference proteome</keyword>
<evidence type="ECO:0008006" key="3">
    <source>
        <dbReference type="Google" id="ProtNLM"/>
    </source>
</evidence>
<dbReference type="EMBL" id="WPIN01000004">
    <property type="protein sequence ID" value="MVM31138.1"/>
    <property type="molecule type" value="Genomic_DNA"/>
</dbReference>
<comment type="caution">
    <text evidence="1">The sequence shown here is derived from an EMBL/GenBank/DDBJ whole genome shotgun (WGS) entry which is preliminary data.</text>
</comment>
<dbReference type="Proteomes" id="UP000436006">
    <property type="component" value="Unassembled WGS sequence"/>
</dbReference>
<organism evidence="1 2">
    <name type="scientific">Spirosoma arboris</name>
    <dbReference type="NCBI Taxonomy" id="2682092"/>
    <lineage>
        <taxon>Bacteria</taxon>
        <taxon>Pseudomonadati</taxon>
        <taxon>Bacteroidota</taxon>
        <taxon>Cytophagia</taxon>
        <taxon>Cytophagales</taxon>
        <taxon>Cytophagaceae</taxon>
        <taxon>Spirosoma</taxon>
    </lineage>
</organism>